<evidence type="ECO:0000313" key="6">
    <source>
        <dbReference type="Proteomes" id="UP001153076"/>
    </source>
</evidence>
<dbReference type="InterPro" id="IPR000504">
    <property type="entry name" value="RRM_dom"/>
</dbReference>
<evidence type="ECO:0000256" key="3">
    <source>
        <dbReference type="SAM" id="MobiDB-lite"/>
    </source>
</evidence>
<feature type="compositionally biased region" description="Polar residues" evidence="3">
    <location>
        <begin position="264"/>
        <end position="283"/>
    </location>
</feature>
<dbReference type="Proteomes" id="UP001153076">
    <property type="component" value="Unassembled WGS sequence"/>
</dbReference>
<protein>
    <recommendedName>
        <fullName evidence="4">RRM domain-containing protein</fullName>
    </recommendedName>
</protein>
<comment type="caution">
    <text evidence="5">The sequence shown here is derived from an EMBL/GenBank/DDBJ whole genome shotgun (WGS) entry which is preliminary data.</text>
</comment>
<dbReference type="SMART" id="SM00360">
    <property type="entry name" value="RRM"/>
    <property type="match status" value="1"/>
</dbReference>
<feature type="region of interest" description="Disordered" evidence="3">
    <location>
        <begin position="95"/>
        <end position="131"/>
    </location>
</feature>
<feature type="region of interest" description="Disordered" evidence="3">
    <location>
        <begin position="243"/>
        <end position="299"/>
    </location>
</feature>
<accession>A0A9Q1JZQ0</accession>
<evidence type="ECO:0000256" key="2">
    <source>
        <dbReference type="PROSITE-ProRule" id="PRU00176"/>
    </source>
</evidence>
<dbReference type="Pfam" id="PF00076">
    <property type="entry name" value="RRM_1"/>
    <property type="match status" value="1"/>
</dbReference>
<proteinExistence type="predicted"/>
<dbReference type="OrthoDB" id="439808at2759"/>
<dbReference type="PANTHER" id="PTHR11176:SF23">
    <property type="entry name" value="RNA-BINDING (RRM_RBD_RNP MOTIFS) FAMILY PROTEIN"/>
    <property type="match status" value="1"/>
</dbReference>
<name>A0A9Q1JZQ0_9CARY</name>
<dbReference type="SUPFAM" id="SSF54928">
    <property type="entry name" value="RNA-binding domain, RBD"/>
    <property type="match status" value="1"/>
</dbReference>
<feature type="domain" description="RRM" evidence="4">
    <location>
        <begin position="20"/>
        <end position="97"/>
    </location>
</feature>
<dbReference type="InterPro" id="IPR035979">
    <property type="entry name" value="RBD_domain_sf"/>
</dbReference>
<keyword evidence="6" id="KW-1185">Reference proteome</keyword>
<dbReference type="GO" id="GO:0003723">
    <property type="term" value="F:RNA binding"/>
    <property type="evidence" value="ECO:0007669"/>
    <property type="project" value="UniProtKB-UniRule"/>
</dbReference>
<reference evidence="5" key="1">
    <citation type="submission" date="2022-04" db="EMBL/GenBank/DDBJ databases">
        <title>Carnegiea gigantea Genome sequencing and assembly v2.</title>
        <authorList>
            <person name="Copetti D."/>
            <person name="Sanderson M.J."/>
            <person name="Burquez A."/>
            <person name="Wojciechowski M.F."/>
        </authorList>
    </citation>
    <scope>NUCLEOTIDE SEQUENCE</scope>
    <source>
        <strain evidence="5">SGP5-SGP5p</strain>
        <tissue evidence="5">Aerial part</tissue>
    </source>
</reference>
<feature type="compositionally biased region" description="Low complexity" evidence="3">
    <location>
        <begin position="243"/>
        <end position="259"/>
    </location>
</feature>
<evidence type="ECO:0000313" key="5">
    <source>
        <dbReference type="EMBL" id="KAJ8433772.1"/>
    </source>
</evidence>
<dbReference type="InterPro" id="IPR012677">
    <property type="entry name" value="Nucleotide-bd_a/b_plait_sf"/>
</dbReference>
<keyword evidence="1 2" id="KW-0694">RNA-binding</keyword>
<dbReference type="EMBL" id="JAKOGI010000517">
    <property type="protein sequence ID" value="KAJ8433772.1"/>
    <property type="molecule type" value="Genomic_DNA"/>
</dbReference>
<dbReference type="PROSITE" id="PS50102">
    <property type="entry name" value="RRM"/>
    <property type="match status" value="1"/>
</dbReference>
<dbReference type="AlphaFoldDB" id="A0A9Q1JZQ0"/>
<organism evidence="5 6">
    <name type="scientific">Carnegiea gigantea</name>
    <dbReference type="NCBI Taxonomy" id="171969"/>
    <lineage>
        <taxon>Eukaryota</taxon>
        <taxon>Viridiplantae</taxon>
        <taxon>Streptophyta</taxon>
        <taxon>Embryophyta</taxon>
        <taxon>Tracheophyta</taxon>
        <taxon>Spermatophyta</taxon>
        <taxon>Magnoliopsida</taxon>
        <taxon>eudicotyledons</taxon>
        <taxon>Gunneridae</taxon>
        <taxon>Pentapetalae</taxon>
        <taxon>Caryophyllales</taxon>
        <taxon>Cactineae</taxon>
        <taxon>Cactaceae</taxon>
        <taxon>Cactoideae</taxon>
        <taxon>Echinocereeae</taxon>
        <taxon>Carnegiea</taxon>
    </lineage>
</organism>
<evidence type="ECO:0000256" key="1">
    <source>
        <dbReference type="ARBA" id="ARBA00022884"/>
    </source>
</evidence>
<evidence type="ECO:0000259" key="4">
    <source>
        <dbReference type="PROSITE" id="PS50102"/>
    </source>
</evidence>
<sequence length="299" mass="31785">MAGNYRQHEYRSPFGDTTYTKVFVGGLAWETPTEKMRAYFEQFGEILEAVIISDKITGKSKGYGFVTFRDPASAQRACIDANPYIDGRRANCNIASFGRPRPSPPRSDRDHQGVGAQGQSSSSSSSYAGIPTPPQQALPSPYFYHPYAGYPPYTAYGYQGLYNPAAAQLQQPQYYGQYYGGSSSSSSIGGGPYYYGYSLPNSRAGFGSSTPAHRVSGPSYLYYPTQMEGAPFTPFPNPAPAAPFASTAPALSPSSATATGHEPPSSTTGTGESEGQQSTSGDTNAVVIRTEGPTTSTSS</sequence>
<gene>
    <name evidence="5" type="ORF">Cgig2_025935</name>
</gene>
<dbReference type="PANTHER" id="PTHR11176">
    <property type="entry name" value="BOULE-RELATED"/>
    <property type="match status" value="1"/>
</dbReference>
<dbReference type="Gene3D" id="3.30.70.330">
    <property type="match status" value="1"/>
</dbReference>